<dbReference type="OrthoDB" id="7479963at2759"/>
<dbReference type="EMBL" id="CAKOFQ010007570">
    <property type="protein sequence ID" value="CAH2004073.1"/>
    <property type="molecule type" value="Genomic_DNA"/>
</dbReference>
<evidence type="ECO:0000313" key="1">
    <source>
        <dbReference type="EMBL" id="CAH2004073.1"/>
    </source>
</evidence>
<accession>A0A9P0PZ49</accession>
<protein>
    <submittedName>
        <fullName evidence="1">Uncharacterized protein</fullName>
    </submittedName>
</protein>
<name>A0A9P0PZ49_ACAOB</name>
<comment type="caution">
    <text evidence="1">The sequence shown here is derived from an EMBL/GenBank/DDBJ whole genome shotgun (WGS) entry which is preliminary data.</text>
</comment>
<sequence>MDVIVKWEDGTIDCVNLNEIAPIDINVIFMQKRMSYVFPSKQIQTFRICE</sequence>
<dbReference type="Proteomes" id="UP001152888">
    <property type="component" value="Unassembled WGS sequence"/>
</dbReference>
<gene>
    <name evidence="1" type="ORF">ACAOBT_LOCUS27790</name>
</gene>
<dbReference type="AlphaFoldDB" id="A0A9P0PZ49"/>
<evidence type="ECO:0000313" key="2">
    <source>
        <dbReference type="Proteomes" id="UP001152888"/>
    </source>
</evidence>
<reference evidence="1" key="1">
    <citation type="submission" date="2022-03" db="EMBL/GenBank/DDBJ databases">
        <authorList>
            <person name="Sayadi A."/>
        </authorList>
    </citation>
    <scope>NUCLEOTIDE SEQUENCE</scope>
</reference>
<keyword evidence="2" id="KW-1185">Reference proteome</keyword>
<organism evidence="1 2">
    <name type="scientific">Acanthoscelides obtectus</name>
    <name type="common">Bean weevil</name>
    <name type="synonym">Bruchus obtectus</name>
    <dbReference type="NCBI Taxonomy" id="200917"/>
    <lineage>
        <taxon>Eukaryota</taxon>
        <taxon>Metazoa</taxon>
        <taxon>Ecdysozoa</taxon>
        <taxon>Arthropoda</taxon>
        <taxon>Hexapoda</taxon>
        <taxon>Insecta</taxon>
        <taxon>Pterygota</taxon>
        <taxon>Neoptera</taxon>
        <taxon>Endopterygota</taxon>
        <taxon>Coleoptera</taxon>
        <taxon>Polyphaga</taxon>
        <taxon>Cucujiformia</taxon>
        <taxon>Chrysomeloidea</taxon>
        <taxon>Chrysomelidae</taxon>
        <taxon>Bruchinae</taxon>
        <taxon>Bruchini</taxon>
        <taxon>Acanthoscelides</taxon>
    </lineage>
</organism>
<proteinExistence type="predicted"/>